<dbReference type="PROSITE" id="PS51257">
    <property type="entry name" value="PROKAR_LIPOPROTEIN"/>
    <property type="match status" value="1"/>
</dbReference>
<dbReference type="InterPro" id="IPR036709">
    <property type="entry name" value="Autotransporte_beta_dom_sf"/>
</dbReference>
<dbReference type="AlphaFoldDB" id="A0A2P8VP95"/>
<dbReference type="Proteomes" id="UP000240212">
    <property type="component" value="Unassembled WGS sequence"/>
</dbReference>
<dbReference type="STRING" id="1388748.GCA_000463155_01704"/>
<feature type="chain" id="PRO_5015118648" evidence="1">
    <location>
        <begin position="29"/>
        <end position="842"/>
    </location>
</feature>
<dbReference type="InterPro" id="IPR005546">
    <property type="entry name" value="Autotransporte_beta"/>
</dbReference>
<dbReference type="OrthoDB" id="6597502at2"/>
<feature type="domain" description="Autotransporter" evidence="2">
    <location>
        <begin position="563"/>
        <end position="842"/>
    </location>
</feature>
<name>A0A2P8VP95_9ENTR</name>
<gene>
    <name evidence="3" type="ORF">C7G83_01115</name>
</gene>
<protein>
    <submittedName>
        <fullName evidence="3">Autotransporter domain-containing protein</fullName>
    </submittedName>
</protein>
<dbReference type="EMBL" id="PYEP01000001">
    <property type="protein sequence ID" value="PSN09384.1"/>
    <property type="molecule type" value="Genomic_DNA"/>
</dbReference>
<dbReference type="SMART" id="SM00869">
    <property type="entry name" value="Autotransporter"/>
    <property type="match status" value="1"/>
</dbReference>
<sequence>MIITSKLAPLFPLSALALMTGAAFSVSAAGCPSSPTATCGLSPYNGQDLYFDRPSGSGFLNDPTSDATIYMDTRQQNDTQSLTVSGTDMTGKYIQASQNGTAAITLNQGASTDMIEGGNSGAETTISITLDNARLLGENDSVGYRSAVGDKAYMKGATVFIDQADRGAHSVSAVNGSQLHGSIITGGAGAQSVNLDGSTLDKGSIYALSKNANSTVTLTNARLDATQSPVAGAFDSYVSATGIPLPASPAALDAVALGLAGTQTNRLTLTNATVMGDAGLLNRTGANQVTMKNSTLNGDVVLAGAGSARIEAGSSLINGSIDASTNTGNTTIVISDGTTLTGNVITGSGNDSMAVIGGAEVKGSLDGGAGKNSLLLDGKSAIDGAILNISTVHATQDNTIVTPHIGSGTAYRLMNRSLLIGQTMSDARLTLSTDSMVIVTGAVTGVNSLIISEMGPQSQEGHFIVGSFNDLSRGTVNYQFANGQQQAAARSGAWNYDLLATTVPMNNATNGAEIVVVQRHSGLAHDVRGAIAGLDGAKQAGQSVSADLASRLDKLRSSFLLNGVSEGAHVWGDYLYQTGDFTDDADYHSNLQGAQIGVDWSHLLDNGDMLTGGFALAWVRNRVSDSDNQGNFNNAVYGDFYSLYGGWQQPLNDGGLSLFADGSVSAGEIRYSLRVHNLPTTTTGIKEALNGTYDGNMYDVEARTGFNVNAGAALIQPYVLLGWNEVNSDKFSTGHIDMAKNKTASWHTGGGVRVTGELEVNLAKIRVLPWLDARYVTEFNDNTSLTAADYAVTSGHNQKMGMFGAGANLAITKGLYFTSGIYTGTGDVDNSVSLQAGLSFDF</sequence>
<dbReference type="SUPFAM" id="SSF103515">
    <property type="entry name" value="Autotransporter"/>
    <property type="match status" value="1"/>
</dbReference>
<evidence type="ECO:0000256" key="1">
    <source>
        <dbReference type="SAM" id="SignalP"/>
    </source>
</evidence>
<keyword evidence="4" id="KW-1185">Reference proteome</keyword>
<evidence type="ECO:0000259" key="2">
    <source>
        <dbReference type="PROSITE" id="PS51208"/>
    </source>
</evidence>
<organism evidence="3 4">
    <name type="scientific">Siccibacter turicensis</name>
    <dbReference type="NCBI Taxonomy" id="357233"/>
    <lineage>
        <taxon>Bacteria</taxon>
        <taxon>Pseudomonadati</taxon>
        <taxon>Pseudomonadota</taxon>
        <taxon>Gammaproteobacteria</taxon>
        <taxon>Enterobacterales</taxon>
        <taxon>Enterobacteriaceae</taxon>
        <taxon>Siccibacter</taxon>
    </lineage>
</organism>
<proteinExistence type="predicted"/>
<evidence type="ECO:0000313" key="4">
    <source>
        <dbReference type="Proteomes" id="UP000240212"/>
    </source>
</evidence>
<keyword evidence="1" id="KW-0732">Signal</keyword>
<accession>A0A2P8VP95</accession>
<dbReference type="Gene3D" id="2.40.128.130">
    <property type="entry name" value="Autotransporter beta-domain"/>
    <property type="match status" value="1"/>
</dbReference>
<dbReference type="Gene3D" id="2.160.20.160">
    <property type="match status" value="1"/>
</dbReference>
<feature type="signal peptide" evidence="1">
    <location>
        <begin position="1"/>
        <end position="28"/>
    </location>
</feature>
<dbReference type="RefSeq" id="WP_106875919.1">
    <property type="nucleotide sequence ID" value="NZ_PYEP01000001.1"/>
</dbReference>
<dbReference type="PROSITE" id="PS51208">
    <property type="entry name" value="AUTOTRANSPORTER"/>
    <property type="match status" value="1"/>
</dbReference>
<evidence type="ECO:0000313" key="3">
    <source>
        <dbReference type="EMBL" id="PSN09384.1"/>
    </source>
</evidence>
<comment type="caution">
    <text evidence="3">The sequence shown here is derived from an EMBL/GenBank/DDBJ whole genome shotgun (WGS) entry which is preliminary data.</text>
</comment>
<reference evidence="3 4" key="1">
    <citation type="submission" date="2018-03" db="EMBL/GenBank/DDBJ databases">
        <title>Draft genome sequence of the first documented clinical Siccibacter turicensis isolate in Austria.</title>
        <authorList>
            <person name="Lepuschitz S."/>
            <person name="Pekard-Amenitsch S."/>
            <person name="Haunold R."/>
            <person name="Schill S."/>
            <person name="Mach R."/>
            <person name="Allerberger F."/>
            <person name="Ruppitsch W."/>
            <person name="Forsythe S.J."/>
        </authorList>
    </citation>
    <scope>NUCLEOTIDE SEQUENCE [LARGE SCALE GENOMIC DNA]</scope>
    <source>
        <strain evidence="3 4">6100069499-17</strain>
    </source>
</reference>